<proteinExistence type="predicted"/>
<protein>
    <recommendedName>
        <fullName evidence="9">Polysaccharide biosynthesis protein</fullName>
    </recommendedName>
</protein>
<dbReference type="PANTHER" id="PTHR30250:SF11">
    <property type="entry name" value="O-ANTIGEN TRANSPORTER-RELATED"/>
    <property type="match status" value="1"/>
</dbReference>
<sequence length="467" mass="50908">MNVRIRQWFTLLLGRPERGLSDSELKSLERNRVVVLTAMASAFNKGVTMLTVIAAISWTLPYLGETLTGAWLIIISLFAVLAFMDLGLGNAMTNYASNGLIAGPHTLQREVSVGIVLLLILGVVLTVCALLLIEYVSWQPLFKIPPTELAVVDTEISNALTLFASLFGLHLLTNGVIRTMVGMQQAHIVYLFQTFMGVLGLALLFFLTEVNSGLTTLLACIMAPQIVTGFVFLLKLIRTDVFNFRTGIINLPLHWRTFLSLGGSFFVLQICATLGWGADALIISSTLGTAAVTPFIICQRIFQFASQPVSILVTPLWPAYANAAAGGDKAYIRKMLLLSMACAAFVGGVLILAIIFLAPALIDLLVDDHVSVPLKLIAIYGGWVFLEILGATFAMFLNGMGIVRLQAVIALLYVAVSLPLKFWAVQHGGIESLILTGIVCYFALVVLPYTFFVLRNQSFRMFFSTKS</sequence>
<feature type="transmembrane region" description="Helical" evidence="6">
    <location>
        <begin position="336"/>
        <end position="362"/>
    </location>
</feature>
<name>A0ABT1XEB4_9BURK</name>
<dbReference type="InterPro" id="IPR050833">
    <property type="entry name" value="Poly_Biosynth_Transport"/>
</dbReference>
<feature type="transmembrane region" description="Helical" evidence="6">
    <location>
        <begin position="408"/>
        <end position="426"/>
    </location>
</feature>
<evidence type="ECO:0000256" key="3">
    <source>
        <dbReference type="ARBA" id="ARBA00022692"/>
    </source>
</evidence>
<keyword evidence="3 6" id="KW-0812">Transmembrane</keyword>
<keyword evidence="2" id="KW-1003">Cell membrane</keyword>
<feature type="transmembrane region" description="Helical" evidence="6">
    <location>
        <begin position="282"/>
        <end position="302"/>
    </location>
</feature>
<dbReference type="RefSeq" id="WP_257510489.1">
    <property type="nucleotide sequence ID" value="NZ_JANKHG010000001.1"/>
</dbReference>
<evidence type="ECO:0000313" key="8">
    <source>
        <dbReference type="Proteomes" id="UP001165267"/>
    </source>
</evidence>
<evidence type="ECO:0000256" key="1">
    <source>
        <dbReference type="ARBA" id="ARBA00004651"/>
    </source>
</evidence>
<dbReference type="EMBL" id="JANKHG010000001">
    <property type="protein sequence ID" value="MCR2745239.1"/>
    <property type="molecule type" value="Genomic_DNA"/>
</dbReference>
<keyword evidence="4 6" id="KW-1133">Transmembrane helix</keyword>
<accession>A0ABT1XEB4</accession>
<comment type="subcellular location">
    <subcellularLocation>
        <location evidence="1">Cell membrane</location>
        <topology evidence="1">Multi-pass membrane protein</topology>
    </subcellularLocation>
</comment>
<organism evidence="7 8">
    <name type="scientific">Limnobacter parvus</name>
    <dbReference type="NCBI Taxonomy" id="2939690"/>
    <lineage>
        <taxon>Bacteria</taxon>
        <taxon>Pseudomonadati</taxon>
        <taxon>Pseudomonadota</taxon>
        <taxon>Betaproteobacteria</taxon>
        <taxon>Burkholderiales</taxon>
        <taxon>Burkholderiaceae</taxon>
        <taxon>Limnobacter</taxon>
    </lineage>
</organism>
<dbReference type="Proteomes" id="UP001165267">
    <property type="component" value="Unassembled WGS sequence"/>
</dbReference>
<evidence type="ECO:0000256" key="4">
    <source>
        <dbReference type="ARBA" id="ARBA00022989"/>
    </source>
</evidence>
<feature type="transmembrane region" description="Helical" evidence="6">
    <location>
        <begin position="156"/>
        <end position="177"/>
    </location>
</feature>
<gene>
    <name evidence="7" type="ORF">NSP04_01090</name>
</gene>
<reference evidence="7" key="1">
    <citation type="submission" date="2022-07" db="EMBL/GenBank/DDBJ databases">
        <authorList>
            <person name="Xamxidin M."/>
        </authorList>
    </citation>
    <scope>NUCLEOTIDE SEQUENCE</scope>
    <source>
        <strain evidence="7">YS8-69</strain>
    </source>
</reference>
<feature type="transmembrane region" description="Helical" evidence="6">
    <location>
        <begin position="33"/>
        <end position="58"/>
    </location>
</feature>
<feature type="transmembrane region" description="Helical" evidence="6">
    <location>
        <begin position="258"/>
        <end position="276"/>
    </location>
</feature>
<evidence type="ECO:0000313" key="7">
    <source>
        <dbReference type="EMBL" id="MCR2745239.1"/>
    </source>
</evidence>
<feature type="transmembrane region" description="Helical" evidence="6">
    <location>
        <begin position="70"/>
        <end position="92"/>
    </location>
</feature>
<feature type="transmembrane region" description="Helical" evidence="6">
    <location>
        <begin position="189"/>
        <end position="208"/>
    </location>
</feature>
<comment type="caution">
    <text evidence="7">The sequence shown here is derived from an EMBL/GenBank/DDBJ whole genome shotgun (WGS) entry which is preliminary data.</text>
</comment>
<evidence type="ECO:0008006" key="9">
    <source>
        <dbReference type="Google" id="ProtNLM"/>
    </source>
</evidence>
<evidence type="ECO:0000256" key="6">
    <source>
        <dbReference type="SAM" id="Phobius"/>
    </source>
</evidence>
<keyword evidence="5 6" id="KW-0472">Membrane</keyword>
<feature type="transmembrane region" description="Helical" evidence="6">
    <location>
        <begin position="214"/>
        <end position="237"/>
    </location>
</feature>
<evidence type="ECO:0000256" key="5">
    <source>
        <dbReference type="ARBA" id="ARBA00023136"/>
    </source>
</evidence>
<keyword evidence="8" id="KW-1185">Reference proteome</keyword>
<feature type="transmembrane region" description="Helical" evidence="6">
    <location>
        <begin position="113"/>
        <end position="136"/>
    </location>
</feature>
<evidence type="ECO:0000256" key="2">
    <source>
        <dbReference type="ARBA" id="ARBA00022475"/>
    </source>
</evidence>
<dbReference type="PANTHER" id="PTHR30250">
    <property type="entry name" value="PST FAMILY PREDICTED COLANIC ACID TRANSPORTER"/>
    <property type="match status" value="1"/>
</dbReference>
<feature type="transmembrane region" description="Helical" evidence="6">
    <location>
        <begin position="432"/>
        <end position="454"/>
    </location>
</feature>
<feature type="transmembrane region" description="Helical" evidence="6">
    <location>
        <begin position="374"/>
        <end position="396"/>
    </location>
</feature>